<dbReference type="AlphaFoldDB" id="A0A9D4S7R7"/>
<feature type="compositionally biased region" description="Basic residues" evidence="1">
    <location>
        <begin position="68"/>
        <end position="77"/>
    </location>
</feature>
<reference evidence="3" key="1">
    <citation type="journal article" date="2019" name="bioRxiv">
        <title>The Genome of the Zebra Mussel, Dreissena polymorpha: A Resource for Invasive Species Research.</title>
        <authorList>
            <person name="McCartney M.A."/>
            <person name="Auch B."/>
            <person name="Kono T."/>
            <person name="Mallez S."/>
            <person name="Zhang Y."/>
            <person name="Obille A."/>
            <person name="Becker A."/>
            <person name="Abrahante J.E."/>
            <person name="Garbe J."/>
            <person name="Badalamenti J.P."/>
            <person name="Herman A."/>
            <person name="Mangelson H."/>
            <person name="Liachko I."/>
            <person name="Sullivan S."/>
            <person name="Sone E.D."/>
            <person name="Koren S."/>
            <person name="Silverstein K.A.T."/>
            <person name="Beckman K.B."/>
            <person name="Gohl D.M."/>
        </authorList>
    </citation>
    <scope>NUCLEOTIDE SEQUENCE</scope>
    <source>
        <strain evidence="3">Duluth1</strain>
        <tissue evidence="3">Whole animal</tissue>
    </source>
</reference>
<sequence length="203" mass="22610">MVKEILEGVLEANKKLPQPYFSNHITKKVEEAAMAFNKEHGFGSDSSDIDDAHTDIALSKTTGTTPTRKNRRKRKSKYASSDPTGEAKEECTYRSRYTSLKYWLKTDDKKNVTDEENAKATEAEQSSQYSGSSYTDSEGGSRSKVLLRTQYSTNSSERYDQYKHAVETDPEVEQSLTKTVTEAAGAVLGFIVGVAVGIFSWFS</sequence>
<dbReference type="Proteomes" id="UP000828390">
    <property type="component" value="Unassembled WGS sequence"/>
</dbReference>
<keyword evidence="2" id="KW-1133">Transmembrane helix</keyword>
<gene>
    <name evidence="3" type="ORF">DPMN_017756</name>
</gene>
<evidence type="ECO:0000256" key="2">
    <source>
        <dbReference type="SAM" id="Phobius"/>
    </source>
</evidence>
<protein>
    <submittedName>
        <fullName evidence="3">Uncharacterized protein</fullName>
    </submittedName>
</protein>
<dbReference type="EMBL" id="JAIWYP010000001">
    <property type="protein sequence ID" value="KAH3893608.1"/>
    <property type="molecule type" value="Genomic_DNA"/>
</dbReference>
<accession>A0A9D4S7R7</accession>
<feature type="region of interest" description="Disordered" evidence="1">
    <location>
        <begin position="116"/>
        <end position="143"/>
    </location>
</feature>
<evidence type="ECO:0000313" key="4">
    <source>
        <dbReference type="Proteomes" id="UP000828390"/>
    </source>
</evidence>
<reference evidence="3" key="2">
    <citation type="submission" date="2020-11" db="EMBL/GenBank/DDBJ databases">
        <authorList>
            <person name="McCartney M.A."/>
            <person name="Auch B."/>
            <person name="Kono T."/>
            <person name="Mallez S."/>
            <person name="Becker A."/>
            <person name="Gohl D.M."/>
            <person name="Silverstein K.A.T."/>
            <person name="Koren S."/>
            <person name="Bechman K.B."/>
            <person name="Herman A."/>
            <person name="Abrahante J.E."/>
            <person name="Garbe J."/>
        </authorList>
    </citation>
    <scope>NUCLEOTIDE SEQUENCE</scope>
    <source>
        <strain evidence="3">Duluth1</strain>
        <tissue evidence="3">Whole animal</tissue>
    </source>
</reference>
<comment type="caution">
    <text evidence="3">The sequence shown here is derived from an EMBL/GenBank/DDBJ whole genome shotgun (WGS) entry which is preliminary data.</text>
</comment>
<keyword evidence="2" id="KW-0472">Membrane</keyword>
<feature type="transmembrane region" description="Helical" evidence="2">
    <location>
        <begin position="183"/>
        <end position="202"/>
    </location>
</feature>
<name>A0A9D4S7R7_DREPO</name>
<evidence type="ECO:0000256" key="1">
    <source>
        <dbReference type="SAM" id="MobiDB-lite"/>
    </source>
</evidence>
<organism evidence="3 4">
    <name type="scientific">Dreissena polymorpha</name>
    <name type="common">Zebra mussel</name>
    <name type="synonym">Mytilus polymorpha</name>
    <dbReference type="NCBI Taxonomy" id="45954"/>
    <lineage>
        <taxon>Eukaryota</taxon>
        <taxon>Metazoa</taxon>
        <taxon>Spiralia</taxon>
        <taxon>Lophotrochozoa</taxon>
        <taxon>Mollusca</taxon>
        <taxon>Bivalvia</taxon>
        <taxon>Autobranchia</taxon>
        <taxon>Heteroconchia</taxon>
        <taxon>Euheterodonta</taxon>
        <taxon>Imparidentia</taxon>
        <taxon>Neoheterodontei</taxon>
        <taxon>Myida</taxon>
        <taxon>Dreissenoidea</taxon>
        <taxon>Dreissenidae</taxon>
        <taxon>Dreissena</taxon>
    </lineage>
</organism>
<feature type="region of interest" description="Disordered" evidence="1">
    <location>
        <begin position="57"/>
        <end position="91"/>
    </location>
</feature>
<feature type="compositionally biased region" description="Low complexity" evidence="1">
    <location>
        <begin position="125"/>
        <end position="134"/>
    </location>
</feature>
<evidence type="ECO:0000313" key="3">
    <source>
        <dbReference type="EMBL" id="KAH3893608.1"/>
    </source>
</evidence>
<keyword evidence="4" id="KW-1185">Reference proteome</keyword>
<keyword evidence="2" id="KW-0812">Transmembrane</keyword>
<proteinExistence type="predicted"/>